<accession>A0A3Q9FTT0</accession>
<name>A0A3Q9FTT0_9BACT</name>
<dbReference type="EMBL" id="CP034563">
    <property type="protein sequence ID" value="AZQ64872.1"/>
    <property type="molecule type" value="Genomic_DNA"/>
</dbReference>
<keyword evidence="2" id="KW-1185">Reference proteome</keyword>
<dbReference type="AlphaFoldDB" id="A0A3Q9FTT0"/>
<sequence>MNKLYIYLLCTLLTANLFGQEKKDVYVDKEGVMRWPNTTEVKGFGVNYTGPFAHAYRSSKKLGVNLKEAIDNDIYHFSRLGFDAYRVHVWDTEISDSLGNILENEHLELFDYLVAELKKRNINCLITPIAFWGNGWPEKDTYSPGFSHKYGKEACLTNAAAIKAQANYLAQFLNHKNKYTGIAYKNEPSIVAFEVSNEPHHVGTPEQVTAYISTMVESMKNTGCLKPILYNVSHSIELVDAYYNAGIDGGTFQWYPTNLVSEAELGGNLLPNADNYKIPFANNKAFKSHAKIVYEFDPADTHKAYIYPAMARSFRTAGIQWATQFAYDPTFLANKNTEYNTHYMNLSYTPHKALSLKICSEIFHEMPMYKSYGAFPENTTFGNVSISYDKDLVEYMSDEKFFYTNSTITSPKKVKQLKEIAGVGSSKLIDYEGTGAYFLDELETGVWRLEVQPDVLITKNPYGKNSLKKKVAEIIWNNWEMSVKLPQLGNDFTVKAVNENNQLSSTAEKHTFTVYPGTYILAKKGKKHKWTAESNFGAIKVGEYYAPKSEFENFTVVHSPKKEVFSDTSFTIEATLVNTTLPHSLKLIGYTNHQQKEYTLKHLKGYTYDVEIPKDDIGEGYFNYFIVADVNNTVITFPNAIKGKPSDWDFTSTEMYETRIIAPLSSITLFDASKDFEKLNKTWNTNVTLAPNFRTAKDALKINLDSIPTDLGNTVPNYALRYYFGNTLKTSNTTIGNYTQLEIIGNALVDTPQKIEIALVGNDGTAFGAIVEMTEKKGIYVVKLDTLRTTKLVTLPRPYPDFLPYYFSPTTVKTVIDWRKIESIQLATVEKHCQINIESIRLVYATSSFSSL</sequence>
<dbReference type="SUPFAM" id="SSF51445">
    <property type="entry name" value="(Trans)glycosidases"/>
    <property type="match status" value="1"/>
</dbReference>
<gene>
    <name evidence="1" type="ORF">EI427_21850</name>
</gene>
<protein>
    <recommendedName>
        <fullName evidence="3">Membrane or secreted protein</fullName>
    </recommendedName>
</protein>
<organism evidence="1 2">
    <name type="scientific">Flammeovirga pectinis</name>
    <dbReference type="NCBI Taxonomy" id="2494373"/>
    <lineage>
        <taxon>Bacteria</taxon>
        <taxon>Pseudomonadati</taxon>
        <taxon>Bacteroidota</taxon>
        <taxon>Cytophagia</taxon>
        <taxon>Cytophagales</taxon>
        <taxon>Flammeovirgaceae</taxon>
        <taxon>Flammeovirga</taxon>
    </lineage>
</organism>
<dbReference type="KEGG" id="fll:EI427_21850"/>
<proteinExistence type="predicted"/>
<dbReference type="Proteomes" id="UP000267268">
    <property type="component" value="Chromosome 2"/>
</dbReference>
<evidence type="ECO:0008006" key="3">
    <source>
        <dbReference type="Google" id="ProtNLM"/>
    </source>
</evidence>
<dbReference type="RefSeq" id="WP_126619021.1">
    <property type="nucleotide sequence ID" value="NZ_CP034563.1"/>
</dbReference>
<evidence type="ECO:0000313" key="2">
    <source>
        <dbReference type="Proteomes" id="UP000267268"/>
    </source>
</evidence>
<evidence type="ECO:0000313" key="1">
    <source>
        <dbReference type="EMBL" id="AZQ64872.1"/>
    </source>
</evidence>
<reference evidence="1 2" key="1">
    <citation type="submission" date="2018-12" db="EMBL/GenBank/DDBJ databases">
        <title>Flammeovirga pectinis sp. nov., isolated from the gut of the Korean scallop, Patinopecten yessoensis.</title>
        <authorList>
            <person name="Bae J.-W."/>
            <person name="Jeong Y.-S."/>
            <person name="Kang W."/>
        </authorList>
    </citation>
    <scope>NUCLEOTIDE SEQUENCE [LARGE SCALE GENOMIC DNA]</scope>
    <source>
        <strain evidence="1 2">L12M1</strain>
    </source>
</reference>
<dbReference type="Gene3D" id="3.20.20.80">
    <property type="entry name" value="Glycosidases"/>
    <property type="match status" value="1"/>
</dbReference>
<dbReference type="InterPro" id="IPR017853">
    <property type="entry name" value="GH"/>
</dbReference>
<dbReference type="OrthoDB" id="9809937at2"/>